<dbReference type="CDD" id="cd03814">
    <property type="entry name" value="GT4-like"/>
    <property type="match status" value="1"/>
</dbReference>
<dbReference type="AlphaFoldDB" id="A0A1N7NRT7"/>
<sequence>MSMRIAMFTETFLPSTDGIVTRLCATLKYLEREGHEVIMFAPSGSPETYASATIVGIPAMPFILYPEKRYSLPLPRIGKHLRAFRPDLIHVVNPAFLGIGGIYYAWKSRLPLVASYHTNVPAYARHYKLEFLEPVLWWYFRTLHNRANLNLATSRATLRELERQGFQNLALWERGVDVQLFQSAPFSEDMRRRLAPEAKPGDRVVLYVGRLASEKNIERMRPVLDAMPNLHLAIVGDGPHRPELERVFAGTCTHFTGYLHGEELARAYRAADAFLFPSTTETLGLVLFEAMAAGLPIVAADSPPTREVLEDGRAGFIFDPDSTESLIETVDLVMRDEARREAVRARGLAIAQQLDWEGPSKQLLGHYERVLQSFSVVAGAVTGGTR</sequence>
<evidence type="ECO:0000259" key="1">
    <source>
        <dbReference type="Pfam" id="PF00534"/>
    </source>
</evidence>
<gene>
    <name evidence="3" type="ORF">SAMN05421799_109133</name>
</gene>
<dbReference type="GO" id="GO:0016757">
    <property type="term" value="F:glycosyltransferase activity"/>
    <property type="evidence" value="ECO:0007669"/>
    <property type="project" value="InterPro"/>
</dbReference>
<dbReference type="InterPro" id="IPR001296">
    <property type="entry name" value="Glyco_trans_1"/>
</dbReference>
<dbReference type="SUPFAM" id="SSF53756">
    <property type="entry name" value="UDP-Glycosyltransferase/glycogen phosphorylase"/>
    <property type="match status" value="1"/>
</dbReference>
<evidence type="ECO:0000313" key="4">
    <source>
        <dbReference type="Proteomes" id="UP000186156"/>
    </source>
</evidence>
<feature type="domain" description="Glycosyltransferase subfamily 4-like N-terminal" evidence="2">
    <location>
        <begin position="17"/>
        <end position="179"/>
    </location>
</feature>
<accession>A0A1N7NRT7</accession>
<evidence type="ECO:0000259" key="2">
    <source>
        <dbReference type="Pfam" id="PF13439"/>
    </source>
</evidence>
<feature type="domain" description="Glycosyl transferase family 1" evidence="1">
    <location>
        <begin position="198"/>
        <end position="345"/>
    </location>
</feature>
<dbReference type="Proteomes" id="UP000186156">
    <property type="component" value="Unassembled WGS sequence"/>
</dbReference>
<reference evidence="4" key="1">
    <citation type="submission" date="2017-01" db="EMBL/GenBank/DDBJ databases">
        <authorList>
            <person name="Varghese N."/>
            <person name="Submissions S."/>
        </authorList>
    </citation>
    <scope>NUCLEOTIDE SEQUENCE [LARGE SCALE GENOMIC DNA]</scope>
    <source>
        <strain evidence="4">DSM 16176</strain>
    </source>
</reference>
<dbReference type="InterPro" id="IPR028098">
    <property type="entry name" value="Glyco_trans_4-like_N"/>
</dbReference>
<evidence type="ECO:0000313" key="3">
    <source>
        <dbReference type="EMBL" id="SIT00978.1"/>
    </source>
</evidence>
<dbReference type="Gene3D" id="3.40.50.2000">
    <property type="entry name" value="Glycogen Phosphorylase B"/>
    <property type="match status" value="2"/>
</dbReference>
<dbReference type="Pfam" id="PF13439">
    <property type="entry name" value="Glyco_transf_4"/>
    <property type="match status" value="1"/>
</dbReference>
<proteinExistence type="predicted"/>
<dbReference type="PANTHER" id="PTHR45947:SF3">
    <property type="entry name" value="SULFOQUINOVOSYL TRANSFERASE SQD2"/>
    <property type="match status" value="1"/>
</dbReference>
<protein>
    <submittedName>
        <fullName evidence="3">Glycosyltransferase involved in cell wall bisynthesis</fullName>
    </submittedName>
</protein>
<dbReference type="EMBL" id="FTOO01000009">
    <property type="protein sequence ID" value="SIT00978.1"/>
    <property type="molecule type" value="Genomic_DNA"/>
</dbReference>
<dbReference type="PANTHER" id="PTHR45947">
    <property type="entry name" value="SULFOQUINOVOSYL TRANSFERASE SQD2"/>
    <property type="match status" value="1"/>
</dbReference>
<keyword evidence="4" id="KW-1185">Reference proteome</keyword>
<dbReference type="Pfam" id="PF00534">
    <property type="entry name" value="Glycos_transf_1"/>
    <property type="match status" value="1"/>
</dbReference>
<name>A0A1N7NRT7_9BACL</name>
<dbReference type="STRING" id="252246.SAMN05421799_109133"/>
<dbReference type="InterPro" id="IPR050194">
    <property type="entry name" value="Glycosyltransferase_grp1"/>
</dbReference>
<dbReference type="OrthoDB" id="9802525at2"/>
<keyword evidence="3" id="KW-0808">Transferase</keyword>
<organism evidence="3 4">
    <name type="scientific">Alicyclobacillus vulcanalis</name>
    <dbReference type="NCBI Taxonomy" id="252246"/>
    <lineage>
        <taxon>Bacteria</taxon>
        <taxon>Bacillati</taxon>
        <taxon>Bacillota</taxon>
        <taxon>Bacilli</taxon>
        <taxon>Bacillales</taxon>
        <taxon>Alicyclobacillaceae</taxon>
        <taxon>Alicyclobacillus</taxon>
    </lineage>
</organism>